<comment type="caution">
    <text evidence="2">The sequence shown here is derived from an EMBL/GenBank/DDBJ whole genome shotgun (WGS) entry which is preliminary data.</text>
</comment>
<dbReference type="EMBL" id="QNRT01000003">
    <property type="protein sequence ID" value="RBP49942.1"/>
    <property type="molecule type" value="Genomic_DNA"/>
</dbReference>
<proteinExistence type="predicted"/>
<dbReference type="AlphaFoldDB" id="A0A395JLQ3"/>
<gene>
    <name evidence="2" type="ORF">DFR28_103374</name>
</gene>
<accession>A0A395JLQ3</accession>
<evidence type="ECO:0000313" key="2">
    <source>
        <dbReference type="EMBL" id="RBP49942.1"/>
    </source>
</evidence>
<evidence type="ECO:0000313" key="3">
    <source>
        <dbReference type="Proteomes" id="UP000253083"/>
    </source>
</evidence>
<keyword evidence="3" id="KW-1185">Reference proteome</keyword>
<feature type="chain" id="PRO_5017377716" evidence="1">
    <location>
        <begin position="28"/>
        <end position="102"/>
    </location>
</feature>
<sequence>MSCTIRMKSLGSSLLWLAVQTPVTVHAETIATASENPIQLSLAAQWYSSSGESISINDLGDNLIVASQFYTSSLNTRSMTLQRYAQLQQRFDELDMEARWQF</sequence>
<keyword evidence="1" id="KW-0732">Signal</keyword>
<evidence type="ECO:0000256" key="1">
    <source>
        <dbReference type="SAM" id="SignalP"/>
    </source>
</evidence>
<dbReference type="InParanoid" id="A0A395JLQ3"/>
<feature type="signal peptide" evidence="1">
    <location>
        <begin position="1"/>
        <end position="27"/>
    </location>
</feature>
<dbReference type="Proteomes" id="UP000253083">
    <property type="component" value="Unassembled WGS sequence"/>
</dbReference>
<organism evidence="2 3">
    <name type="scientific">Arenicella xantha</name>
    <dbReference type="NCBI Taxonomy" id="644221"/>
    <lineage>
        <taxon>Bacteria</taxon>
        <taxon>Pseudomonadati</taxon>
        <taxon>Pseudomonadota</taxon>
        <taxon>Gammaproteobacteria</taxon>
        <taxon>Arenicellales</taxon>
        <taxon>Arenicellaceae</taxon>
        <taxon>Arenicella</taxon>
    </lineage>
</organism>
<protein>
    <submittedName>
        <fullName evidence="2">Uncharacterized protein</fullName>
    </submittedName>
</protein>
<name>A0A395JLQ3_9GAMM</name>
<reference evidence="2 3" key="1">
    <citation type="submission" date="2018-06" db="EMBL/GenBank/DDBJ databases">
        <title>Genomic Encyclopedia of Type Strains, Phase IV (KMG-IV): sequencing the most valuable type-strain genomes for metagenomic binning, comparative biology and taxonomic classification.</title>
        <authorList>
            <person name="Goeker M."/>
        </authorList>
    </citation>
    <scope>NUCLEOTIDE SEQUENCE [LARGE SCALE GENOMIC DNA]</scope>
    <source>
        <strain evidence="2 3">DSM 24032</strain>
    </source>
</reference>